<feature type="region of interest" description="Disordered" evidence="1">
    <location>
        <begin position="90"/>
        <end position="116"/>
    </location>
</feature>
<feature type="region of interest" description="Disordered" evidence="1">
    <location>
        <begin position="155"/>
        <end position="175"/>
    </location>
</feature>
<accession>A0ABD1PWV8</accession>
<dbReference type="Proteomes" id="UP001604277">
    <property type="component" value="Unassembled WGS sequence"/>
</dbReference>
<evidence type="ECO:0000256" key="1">
    <source>
        <dbReference type="SAM" id="MobiDB-lite"/>
    </source>
</evidence>
<sequence>MREVLPTTEPTQPLWRGSSLIKRSYLNIRSYFDISSHIPSGPSESYERGPTYNFYRDGVHSSRVSTSISCPTSISQVLPNSKKEVLHNLYEEGHPRPGGPTPSGPTESHEGGPTYNFYRDGVHSSRVSTSISGPTSISQVLPNSKKEVLHNLYEERHPRPGGPTPSGPTESHEGGPTYNFYGEGVHSSRGLTSISGPTSISQVLPNSKREVLHNLHEDGHLRLGGPTTISGPTSISQVLPNHTKEVLPTTFMEMGFTH</sequence>
<evidence type="ECO:0000313" key="3">
    <source>
        <dbReference type="Proteomes" id="UP001604277"/>
    </source>
</evidence>
<name>A0ABD1PWV8_9LAMI</name>
<dbReference type="AlphaFoldDB" id="A0ABD1PWV8"/>
<dbReference type="EMBL" id="JBFOLJ010000016">
    <property type="protein sequence ID" value="KAL2468422.1"/>
    <property type="molecule type" value="Genomic_DNA"/>
</dbReference>
<gene>
    <name evidence="2" type="ORF">Fot_49998</name>
</gene>
<evidence type="ECO:0000313" key="2">
    <source>
        <dbReference type="EMBL" id="KAL2468422.1"/>
    </source>
</evidence>
<reference evidence="3" key="1">
    <citation type="submission" date="2024-07" db="EMBL/GenBank/DDBJ databases">
        <title>Two chromosome-level genome assemblies of Korean endemic species Abeliophyllum distichum and Forsythia ovata (Oleaceae).</title>
        <authorList>
            <person name="Jang H."/>
        </authorList>
    </citation>
    <scope>NUCLEOTIDE SEQUENCE [LARGE SCALE GENOMIC DNA]</scope>
</reference>
<comment type="caution">
    <text evidence="2">The sequence shown here is derived from an EMBL/GenBank/DDBJ whole genome shotgun (WGS) entry which is preliminary data.</text>
</comment>
<proteinExistence type="predicted"/>
<keyword evidence="3" id="KW-1185">Reference proteome</keyword>
<protein>
    <submittedName>
        <fullName evidence="2">Uncharacterized protein</fullName>
    </submittedName>
</protein>
<organism evidence="2 3">
    <name type="scientific">Forsythia ovata</name>
    <dbReference type="NCBI Taxonomy" id="205694"/>
    <lineage>
        <taxon>Eukaryota</taxon>
        <taxon>Viridiplantae</taxon>
        <taxon>Streptophyta</taxon>
        <taxon>Embryophyta</taxon>
        <taxon>Tracheophyta</taxon>
        <taxon>Spermatophyta</taxon>
        <taxon>Magnoliopsida</taxon>
        <taxon>eudicotyledons</taxon>
        <taxon>Gunneridae</taxon>
        <taxon>Pentapetalae</taxon>
        <taxon>asterids</taxon>
        <taxon>lamiids</taxon>
        <taxon>Lamiales</taxon>
        <taxon>Oleaceae</taxon>
        <taxon>Forsythieae</taxon>
        <taxon>Forsythia</taxon>
    </lineage>
</organism>